<evidence type="ECO:0000256" key="1">
    <source>
        <dbReference type="SAM" id="MobiDB-lite"/>
    </source>
</evidence>
<feature type="compositionally biased region" description="Low complexity" evidence="1">
    <location>
        <begin position="335"/>
        <end position="347"/>
    </location>
</feature>
<gene>
    <name evidence="2" type="ORF">EV643_101611</name>
</gene>
<evidence type="ECO:0000313" key="3">
    <source>
        <dbReference type="Proteomes" id="UP000295388"/>
    </source>
</evidence>
<sequence length="359" mass="38551">MSTVTDPIQAALHQHNADLFASDVVGHPPQTLVEFLARHADAALAVSGADQTAWNGQIVEAGEGILGLAHWDGTLHLDRECILEPLRELYLRAGDPQSDAALIRYREALVTILHEQSHFLGPAGATQEASRVAFKQPGSRALEEGVAEAWSHANLDDYLLDLGIDDLAPGITEVTADPSYQAFVPAVLILTADLDHRAGLPPGTALHLLNRQTAEGQWPLVVDLAYTSSPLPSVVPPDLEPAIRLSLESTLREYFADLDTLEPHPRDYAAARSRTTAHQALAHLTTEIQSIHDVFAPDPTIPDRLRPTPASRHQPSTDPFHHAFAGLAPPGRPVPSSTTPSKPTRPSANAAALPTERGA</sequence>
<keyword evidence="3" id="KW-1185">Reference proteome</keyword>
<dbReference type="RefSeq" id="WP_133798359.1">
    <property type="nucleotide sequence ID" value="NZ_SNWQ01000001.1"/>
</dbReference>
<proteinExistence type="predicted"/>
<evidence type="ECO:0000313" key="2">
    <source>
        <dbReference type="EMBL" id="TDO54820.1"/>
    </source>
</evidence>
<accession>A0A4V3CB71</accession>
<dbReference type="EMBL" id="SNWQ01000001">
    <property type="protein sequence ID" value="TDO54820.1"/>
    <property type="molecule type" value="Genomic_DNA"/>
</dbReference>
<name>A0A4V3CB71_9ACTN</name>
<comment type="caution">
    <text evidence="2">The sequence shown here is derived from an EMBL/GenBank/DDBJ whole genome shotgun (WGS) entry which is preliminary data.</text>
</comment>
<dbReference type="OrthoDB" id="3812884at2"/>
<reference evidence="2 3" key="1">
    <citation type="submission" date="2019-03" db="EMBL/GenBank/DDBJ databases">
        <title>Genomic Encyclopedia of Type Strains, Phase III (KMG-III): the genomes of soil and plant-associated and newly described type strains.</title>
        <authorList>
            <person name="Whitman W."/>
        </authorList>
    </citation>
    <scope>NUCLEOTIDE SEQUENCE [LARGE SCALE GENOMIC DNA]</scope>
    <source>
        <strain evidence="2 3">VKM Ac-2527</strain>
    </source>
</reference>
<protein>
    <submittedName>
        <fullName evidence="2">Uncharacterized protein</fullName>
    </submittedName>
</protein>
<dbReference type="AlphaFoldDB" id="A0A4V3CB71"/>
<organism evidence="2 3">
    <name type="scientific">Kribbella caucasensis</name>
    <dbReference type="NCBI Taxonomy" id="2512215"/>
    <lineage>
        <taxon>Bacteria</taxon>
        <taxon>Bacillati</taxon>
        <taxon>Actinomycetota</taxon>
        <taxon>Actinomycetes</taxon>
        <taxon>Propionibacteriales</taxon>
        <taxon>Kribbellaceae</taxon>
        <taxon>Kribbella</taxon>
    </lineage>
</organism>
<dbReference type="Proteomes" id="UP000295388">
    <property type="component" value="Unassembled WGS sequence"/>
</dbReference>
<feature type="region of interest" description="Disordered" evidence="1">
    <location>
        <begin position="296"/>
        <end position="359"/>
    </location>
</feature>